<keyword evidence="3" id="KW-0378">Hydrolase</keyword>
<dbReference type="SUPFAM" id="SSF48208">
    <property type="entry name" value="Six-hairpin glycosidases"/>
    <property type="match status" value="1"/>
</dbReference>
<dbReference type="GO" id="GO:0016787">
    <property type="term" value="F:hydrolase activity"/>
    <property type="evidence" value="ECO:0007669"/>
    <property type="project" value="UniProtKB-KW"/>
</dbReference>
<dbReference type="InterPro" id="IPR012341">
    <property type="entry name" value="6hp_glycosidase-like_sf"/>
</dbReference>
<comment type="caution">
    <text evidence="3">The sequence shown here is derived from an EMBL/GenBank/DDBJ whole genome shotgun (WGS) entry which is preliminary data.</text>
</comment>
<dbReference type="InterPro" id="IPR045582">
    <property type="entry name" value="Trehalase-like_N"/>
</dbReference>
<dbReference type="Pfam" id="PF00723">
    <property type="entry name" value="Glyco_hydro_15"/>
    <property type="match status" value="1"/>
</dbReference>
<feature type="domain" description="Trehalase-like N-terminal" evidence="2">
    <location>
        <begin position="4"/>
        <end position="153"/>
    </location>
</feature>
<evidence type="ECO:0000313" key="4">
    <source>
        <dbReference type="Proteomes" id="UP001320831"/>
    </source>
</evidence>
<dbReference type="Gene3D" id="1.50.10.10">
    <property type="match status" value="1"/>
</dbReference>
<name>A0ABT2LR18_9HYPH</name>
<gene>
    <name evidence="3" type="ORF">N5A92_14635</name>
</gene>
<dbReference type="EMBL" id="JAOCZP010000004">
    <property type="protein sequence ID" value="MCT7376272.1"/>
    <property type="molecule type" value="Genomic_DNA"/>
</dbReference>
<dbReference type="Proteomes" id="UP001320831">
    <property type="component" value="Unassembled WGS sequence"/>
</dbReference>
<evidence type="ECO:0000259" key="2">
    <source>
        <dbReference type="Pfam" id="PF19291"/>
    </source>
</evidence>
<feature type="domain" description="GH15-like" evidence="1">
    <location>
        <begin position="217"/>
        <end position="580"/>
    </location>
</feature>
<dbReference type="InterPro" id="IPR008928">
    <property type="entry name" value="6-hairpin_glycosidase_sf"/>
</dbReference>
<evidence type="ECO:0000313" key="3">
    <source>
        <dbReference type="EMBL" id="MCT7376272.1"/>
    </source>
</evidence>
<dbReference type="InterPro" id="IPR011613">
    <property type="entry name" value="GH15-like"/>
</dbReference>
<evidence type="ECO:0000259" key="1">
    <source>
        <dbReference type="Pfam" id="PF00723"/>
    </source>
</evidence>
<dbReference type="PANTHER" id="PTHR31616:SF0">
    <property type="entry name" value="GLUCAN 1,4-ALPHA-GLUCOSIDASE"/>
    <property type="match status" value="1"/>
</dbReference>
<sequence>MVQRIQDYALIGDCETAALVGKNGSIDWLCLPRFDSPACFAALLGEHGNGHWQIAPADPPKRITRRYRPESLVLETVFETAGGVCMLTDFMPVRDGPPTLVRIVTGIEGRVDLRMELVIRFDYGQLIPWVWRVDDKLIAIAGPDMIVLRTPANHHGEDLKTVADFAVGNGEEVPFVLSHNPSHLKAPEPLEPRAALDKTEAYWRNWAARGNYEGRWRESVVRSLITLKALTFSPTGGIIAAPTTSLPEMPGGTRNWDYRYCWLRDATFVLLSLMQAGYRQEAAAWRDWLARAVAGHPSQIQPLYSVTGAHRVDEWELPWVPGYGGAGPVRIGNAGCRQLQLDTFGEVLDALHHARRYDLAPTRESWSLQQALLSYLETLRGELDHGIWEVRGRKQHFTHSKVMMWVAFDRAVSAVEDFGLDGPADHWRSLRDSLHAEICERAFDRELGSFVQAYGSKQLDAATLLIPLVGFLPATDPRMISTVDAIGKRLMRDGFVHRYDSHETEDGLPPGEGVFLACTFWYIDNLILQGRHDEGIRMFEDLLAIRSDVGLLSEQYDVVNGNLLGNFPQALSHLALIDTAYNLSAAQGPARQRSKHRRAE</sequence>
<dbReference type="Pfam" id="PF19291">
    <property type="entry name" value="TREH_N"/>
    <property type="match status" value="1"/>
</dbReference>
<accession>A0ABT2LR18</accession>
<organism evidence="3 4">
    <name type="scientific">Chelativorans salis</name>
    <dbReference type="NCBI Taxonomy" id="2978478"/>
    <lineage>
        <taxon>Bacteria</taxon>
        <taxon>Pseudomonadati</taxon>
        <taxon>Pseudomonadota</taxon>
        <taxon>Alphaproteobacteria</taxon>
        <taxon>Hyphomicrobiales</taxon>
        <taxon>Phyllobacteriaceae</taxon>
        <taxon>Chelativorans</taxon>
    </lineage>
</organism>
<reference evidence="3 4" key="1">
    <citation type="submission" date="2022-09" db="EMBL/GenBank/DDBJ databases">
        <title>Chelativorans salina sp. nov., a novel slightly halophilic bacterium isolated from a saline lake sediment enrichment.</title>
        <authorList>
            <person name="Gao L."/>
            <person name="Fang B.-Z."/>
            <person name="Li W.-J."/>
        </authorList>
    </citation>
    <scope>NUCLEOTIDE SEQUENCE [LARGE SCALE GENOMIC DNA]</scope>
    <source>
        <strain evidence="3 4">EGI FJ00035</strain>
    </source>
</reference>
<dbReference type="PANTHER" id="PTHR31616">
    <property type="entry name" value="TREHALASE"/>
    <property type="match status" value="1"/>
</dbReference>
<keyword evidence="4" id="KW-1185">Reference proteome</keyword>
<protein>
    <submittedName>
        <fullName evidence="3">Glycoside hydrolase family 15 protein</fullName>
    </submittedName>
</protein>
<proteinExistence type="predicted"/>
<dbReference type="RefSeq" id="WP_260904044.1">
    <property type="nucleotide sequence ID" value="NZ_JAOCZP010000004.1"/>
</dbReference>